<dbReference type="EMBL" id="CM042038">
    <property type="protein sequence ID" value="KAI3732973.1"/>
    <property type="molecule type" value="Genomic_DNA"/>
</dbReference>
<organism evidence="1 2">
    <name type="scientific">Smallanthus sonchifolius</name>
    <dbReference type="NCBI Taxonomy" id="185202"/>
    <lineage>
        <taxon>Eukaryota</taxon>
        <taxon>Viridiplantae</taxon>
        <taxon>Streptophyta</taxon>
        <taxon>Embryophyta</taxon>
        <taxon>Tracheophyta</taxon>
        <taxon>Spermatophyta</taxon>
        <taxon>Magnoliopsida</taxon>
        <taxon>eudicotyledons</taxon>
        <taxon>Gunneridae</taxon>
        <taxon>Pentapetalae</taxon>
        <taxon>asterids</taxon>
        <taxon>campanulids</taxon>
        <taxon>Asterales</taxon>
        <taxon>Asteraceae</taxon>
        <taxon>Asteroideae</taxon>
        <taxon>Heliantheae alliance</taxon>
        <taxon>Millerieae</taxon>
        <taxon>Smallanthus</taxon>
    </lineage>
</organism>
<sequence length="74" mass="8508">MSMSSRCKDFKACDPPKLFGNKDDVEDLRWMREMEAMIDLSKREGEDVVQFATNLFKGIPTPGLVLFFMILFAV</sequence>
<evidence type="ECO:0000313" key="2">
    <source>
        <dbReference type="Proteomes" id="UP001056120"/>
    </source>
</evidence>
<proteinExistence type="predicted"/>
<evidence type="ECO:0000313" key="1">
    <source>
        <dbReference type="EMBL" id="KAI3732973.1"/>
    </source>
</evidence>
<accession>A0ACB9CFD4</accession>
<dbReference type="Proteomes" id="UP001056120">
    <property type="component" value="Linkage Group LG21"/>
</dbReference>
<comment type="caution">
    <text evidence="1">The sequence shown here is derived from an EMBL/GenBank/DDBJ whole genome shotgun (WGS) entry which is preliminary data.</text>
</comment>
<name>A0ACB9CFD4_9ASTR</name>
<protein>
    <submittedName>
        <fullName evidence="1">Uncharacterized protein</fullName>
    </submittedName>
</protein>
<gene>
    <name evidence="1" type="ORF">L1987_64186</name>
</gene>
<reference evidence="1 2" key="2">
    <citation type="journal article" date="2022" name="Mol. Ecol. Resour.">
        <title>The genomes of chicory, endive, great burdock and yacon provide insights into Asteraceae paleo-polyploidization history and plant inulin production.</title>
        <authorList>
            <person name="Fan W."/>
            <person name="Wang S."/>
            <person name="Wang H."/>
            <person name="Wang A."/>
            <person name="Jiang F."/>
            <person name="Liu H."/>
            <person name="Zhao H."/>
            <person name="Xu D."/>
            <person name="Zhang Y."/>
        </authorList>
    </citation>
    <scope>NUCLEOTIDE SEQUENCE [LARGE SCALE GENOMIC DNA]</scope>
    <source>
        <strain evidence="2">cv. Yunnan</strain>
        <tissue evidence="1">Leaves</tissue>
    </source>
</reference>
<keyword evidence="2" id="KW-1185">Reference proteome</keyword>
<reference evidence="2" key="1">
    <citation type="journal article" date="2022" name="Mol. Ecol. Resour.">
        <title>The genomes of chicory, endive, great burdock and yacon provide insights into Asteraceae palaeo-polyploidization history and plant inulin production.</title>
        <authorList>
            <person name="Fan W."/>
            <person name="Wang S."/>
            <person name="Wang H."/>
            <person name="Wang A."/>
            <person name="Jiang F."/>
            <person name="Liu H."/>
            <person name="Zhao H."/>
            <person name="Xu D."/>
            <person name="Zhang Y."/>
        </authorList>
    </citation>
    <scope>NUCLEOTIDE SEQUENCE [LARGE SCALE GENOMIC DNA]</scope>
    <source>
        <strain evidence="2">cv. Yunnan</strain>
    </source>
</reference>